<evidence type="ECO:0000313" key="2">
    <source>
        <dbReference type="EnsemblMetazoa" id="Aqu2.1.17447_001"/>
    </source>
</evidence>
<sequence length="326" mass="36718">MAAIDLLREKIDVSPDTSNSKKKHKHKKHKKHKHNKHHRRSSKEEADHHKTHLTKRDKNESSHNGHSSPLNDSAHFSSKRKDSSSSNERSSRRRSPWRPSRSPERRKRSRLPQQRSRSPRNIEVRHQEDRKYLVDHLRQENVLHPHLGYYQRGGHGRHGNKHHGNGHHGNTLLPPIKGEGILVLLKEEGLVPAQGGERGGVRRGHRPLVEGADQDQGREEMIPSPPPLLKDQSVLRGEGLVPLGAGLAHGRYDDLLIAPGGLCPVGGPVLPWDGRQGDGIGFTPKQNGCYDFCSLAIPGKRAPMLTRLLRGPYLDQRTPMVPPEWL</sequence>
<feature type="compositionally biased region" description="Basic and acidic residues" evidence="1">
    <location>
        <begin position="1"/>
        <end position="13"/>
    </location>
</feature>
<feature type="compositionally biased region" description="Basic and acidic residues" evidence="1">
    <location>
        <begin position="42"/>
        <end position="63"/>
    </location>
</feature>
<protein>
    <submittedName>
        <fullName evidence="2">Uncharacterized protein</fullName>
    </submittedName>
</protein>
<evidence type="ECO:0000256" key="1">
    <source>
        <dbReference type="SAM" id="MobiDB-lite"/>
    </source>
</evidence>
<accession>A0A1X7TR66</accession>
<name>A0A1X7TR66_AMPQE</name>
<feature type="compositionally biased region" description="Polar residues" evidence="1">
    <location>
        <begin position="64"/>
        <end position="76"/>
    </location>
</feature>
<feature type="region of interest" description="Disordered" evidence="1">
    <location>
        <begin position="1"/>
        <end position="128"/>
    </location>
</feature>
<dbReference type="AlphaFoldDB" id="A0A1X7TR66"/>
<dbReference type="EnsemblMetazoa" id="Aqu2.1.17447_001">
    <property type="protein sequence ID" value="Aqu2.1.17447_001"/>
    <property type="gene ID" value="Aqu2.1.17447"/>
</dbReference>
<feature type="compositionally biased region" description="Basic residues" evidence="1">
    <location>
        <begin position="20"/>
        <end position="41"/>
    </location>
</feature>
<dbReference type="InParanoid" id="A0A1X7TR66"/>
<proteinExistence type="predicted"/>
<organism evidence="2">
    <name type="scientific">Amphimedon queenslandica</name>
    <name type="common">Sponge</name>
    <dbReference type="NCBI Taxonomy" id="400682"/>
    <lineage>
        <taxon>Eukaryota</taxon>
        <taxon>Metazoa</taxon>
        <taxon>Porifera</taxon>
        <taxon>Demospongiae</taxon>
        <taxon>Heteroscleromorpha</taxon>
        <taxon>Haplosclerida</taxon>
        <taxon>Niphatidae</taxon>
        <taxon>Amphimedon</taxon>
    </lineage>
</organism>
<reference evidence="2" key="1">
    <citation type="submission" date="2017-05" db="UniProtKB">
        <authorList>
            <consortium name="EnsemblMetazoa"/>
        </authorList>
    </citation>
    <scope>IDENTIFICATION</scope>
</reference>